<evidence type="ECO:0000256" key="1">
    <source>
        <dbReference type="SAM" id="MobiDB-lite"/>
    </source>
</evidence>
<evidence type="ECO:0000313" key="2">
    <source>
        <dbReference type="EMBL" id="GKT41490.1"/>
    </source>
</evidence>
<evidence type="ECO:0000313" key="3">
    <source>
        <dbReference type="Proteomes" id="UP001055115"/>
    </source>
</evidence>
<feature type="region of interest" description="Disordered" evidence="1">
    <location>
        <begin position="313"/>
        <end position="342"/>
    </location>
</feature>
<keyword evidence="3" id="KW-1185">Reference proteome</keyword>
<feature type="compositionally biased region" description="Polar residues" evidence="1">
    <location>
        <begin position="109"/>
        <end position="127"/>
    </location>
</feature>
<feature type="region of interest" description="Disordered" evidence="1">
    <location>
        <begin position="160"/>
        <end position="193"/>
    </location>
</feature>
<dbReference type="EMBL" id="BQXU01000003">
    <property type="protein sequence ID" value="GKT41490.1"/>
    <property type="molecule type" value="Genomic_DNA"/>
</dbReference>
<sequence>MKDVAAHDTTSQRGRDHARKIANLPPNAEEVAEINALRRQPMPSTLNPLSQHSLAVIAVSPNHNASYSSHPLVLHSCFNKAFNSGKLLPCPTAKAALSSINLGSNNAGPCPSSVTGSRPSLIPSTTKASERAYQPVTSIPCQDPGSRYRPGRTMRIREKPFRPGSHAEATGVGSQGRVTAKSISSSGAEKETEMDVLAHEAAYINMLRRDQQLETSLGHRGNLQRNTSSRQHATGQGHQKCSASSSPSTVNHLPKSSLPRWISSDFLEKEGVSPHPKTVQTLHENESLEEFKYLTTQMDYYLHFNTPMKYHESFISTSSPRSPEPTNQDATPHGLRTASGRQLSLASRSAVTVAPIDIFGIHDAFGSPSPAKRTGDGPATARSRKRGRGEETESGYVLGGPGIQPHGSMQGSPSAKRRRSVAVAVAAKCVGADVGDAQNSGPNRV</sequence>
<proteinExistence type="predicted"/>
<feature type="region of interest" description="Disordered" evidence="1">
    <location>
        <begin position="218"/>
        <end position="256"/>
    </location>
</feature>
<organism evidence="2 3">
    <name type="scientific">Colletotrichum spaethianum</name>
    <dbReference type="NCBI Taxonomy" id="700344"/>
    <lineage>
        <taxon>Eukaryota</taxon>
        <taxon>Fungi</taxon>
        <taxon>Dikarya</taxon>
        <taxon>Ascomycota</taxon>
        <taxon>Pezizomycotina</taxon>
        <taxon>Sordariomycetes</taxon>
        <taxon>Hypocreomycetidae</taxon>
        <taxon>Glomerellales</taxon>
        <taxon>Glomerellaceae</taxon>
        <taxon>Colletotrichum</taxon>
        <taxon>Colletotrichum spaethianum species complex</taxon>
    </lineage>
</organism>
<feature type="compositionally biased region" description="Polar residues" evidence="1">
    <location>
        <begin position="223"/>
        <end position="251"/>
    </location>
</feature>
<feature type="region of interest" description="Disordered" evidence="1">
    <location>
        <begin position="109"/>
        <end position="132"/>
    </location>
</feature>
<dbReference type="GeneID" id="73322473"/>
<dbReference type="Proteomes" id="UP001055115">
    <property type="component" value="Unassembled WGS sequence"/>
</dbReference>
<feature type="region of interest" description="Disordered" evidence="1">
    <location>
        <begin position="364"/>
        <end position="419"/>
    </location>
</feature>
<reference evidence="2 3" key="1">
    <citation type="submission" date="2022-03" db="EMBL/GenBank/DDBJ databases">
        <title>Genome data of Colletotrichum spp.</title>
        <authorList>
            <person name="Utami Y.D."/>
            <person name="Hiruma K."/>
        </authorList>
    </citation>
    <scope>NUCLEOTIDE SEQUENCE [LARGE SCALE GENOMIC DNA]</scope>
    <source>
        <strain evidence="2 3">MAFF 239500</strain>
    </source>
</reference>
<accession>A0AA37L7C2</accession>
<feature type="compositionally biased region" description="Polar residues" evidence="1">
    <location>
        <begin position="314"/>
        <end position="330"/>
    </location>
</feature>
<gene>
    <name evidence="2" type="ORF">ColSpa_01671</name>
</gene>
<name>A0AA37L7C2_9PEZI</name>
<comment type="caution">
    <text evidence="2">The sequence shown here is derived from an EMBL/GenBank/DDBJ whole genome shotgun (WGS) entry which is preliminary data.</text>
</comment>
<protein>
    <submittedName>
        <fullName evidence="2">Uncharacterized protein</fullName>
    </submittedName>
</protein>
<dbReference type="RefSeq" id="XP_049123840.1">
    <property type="nucleotide sequence ID" value="XM_049267883.1"/>
</dbReference>
<dbReference type="AlphaFoldDB" id="A0AA37L7C2"/>